<dbReference type="PANTHER" id="PTHR24356:SF400">
    <property type="entry name" value="SERINE_THREONINE-PROTEIN KINASE CBK1"/>
    <property type="match status" value="1"/>
</dbReference>
<evidence type="ECO:0000256" key="5">
    <source>
        <dbReference type="ARBA" id="ARBA00022741"/>
    </source>
</evidence>
<evidence type="ECO:0000256" key="10">
    <source>
        <dbReference type="PROSITE-ProRule" id="PRU10141"/>
    </source>
</evidence>
<protein>
    <recommendedName>
        <fullName evidence="1">non-specific serine/threonine protein kinase</fullName>
        <ecNumber evidence="1">2.7.11.1</ecNumber>
    </recommendedName>
</protein>
<evidence type="ECO:0000259" key="11">
    <source>
        <dbReference type="PROSITE" id="PS50011"/>
    </source>
</evidence>
<evidence type="ECO:0000313" key="13">
    <source>
        <dbReference type="EMBL" id="KAI9633661.1"/>
    </source>
</evidence>
<evidence type="ECO:0000313" key="14">
    <source>
        <dbReference type="Proteomes" id="UP001164286"/>
    </source>
</evidence>
<dbReference type="InterPro" id="IPR050236">
    <property type="entry name" value="Ser_Thr_kinase_AGC"/>
</dbReference>
<dbReference type="PANTHER" id="PTHR24356">
    <property type="entry name" value="SERINE/THREONINE-PROTEIN KINASE"/>
    <property type="match status" value="1"/>
</dbReference>
<dbReference type="CDD" id="cd05573">
    <property type="entry name" value="STKc_ROCK_NDR_like"/>
    <property type="match status" value="1"/>
</dbReference>
<dbReference type="PROSITE" id="PS00108">
    <property type="entry name" value="PROTEIN_KINASE_ST"/>
    <property type="match status" value="1"/>
</dbReference>
<accession>A0AA38LUC1</accession>
<comment type="catalytic activity">
    <reaction evidence="9">
        <text>L-seryl-[protein] + ATP = O-phospho-L-seryl-[protein] + ADP + H(+)</text>
        <dbReference type="Rhea" id="RHEA:17989"/>
        <dbReference type="Rhea" id="RHEA-COMP:9863"/>
        <dbReference type="Rhea" id="RHEA-COMP:11604"/>
        <dbReference type="ChEBI" id="CHEBI:15378"/>
        <dbReference type="ChEBI" id="CHEBI:29999"/>
        <dbReference type="ChEBI" id="CHEBI:30616"/>
        <dbReference type="ChEBI" id="CHEBI:83421"/>
        <dbReference type="ChEBI" id="CHEBI:456216"/>
        <dbReference type="EC" id="2.7.11.1"/>
    </reaction>
</comment>
<evidence type="ECO:0000256" key="8">
    <source>
        <dbReference type="ARBA" id="ARBA00047899"/>
    </source>
</evidence>
<comment type="catalytic activity">
    <reaction evidence="8">
        <text>L-threonyl-[protein] + ATP = O-phospho-L-threonyl-[protein] + ADP + H(+)</text>
        <dbReference type="Rhea" id="RHEA:46608"/>
        <dbReference type="Rhea" id="RHEA-COMP:11060"/>
        <dbReference type="Rhea" id="RHEA-COMP:11605"/>
        <dbReference type="ChEBI" id="CHEBI:15378"/>
        <dbReference type="ChEBI" id="CHEBI:30013"/>
        <dbReference type="ChEBI" id="CHEBI:30616"/>
        <dbReference type="ChEBI" id="CHEBI:61977"/>
        <dbReference type="ChEBI" id="CHEBI:456216"/>
        <dbReference type="EC" id="2.7.11.1"/>
    </reaction>
</comment>
<dbReference type="InterPro" id="IPR017441">
    <property type="entry name" value="Protein_kinase_ATP_BS"/>
</dbReference>
<dbReference type="FunFam" id="1.10.510.10:FF:000024">
    <property type="entry name" value="Probable serine/threonine-protein kinase cot-1"/>
    <property type="match status" value="1"/>
</dbReference>
<evidence type="ECO:0000256" key="6">
    <source>
        <dbReference type="ARBA" id="ARBA00022777"/>
    </source>
</evidence>
<dbReference type="GO" id="GO:0005524">
    <property type="term" value="F:ATP binding"/>
    <property type="evidence" value="ECO:0007669"/>
    <property type="project" value="UniProtKB-UniRule"/>
</dbReference>
<organism evidence="13 14">
    <name type="scientific">Dioszegia hungarica</name>
    <dbReference type="NCBI Taxonomy" id="4972"/>
    <lineage>
        <taxon>Eukaryota</taxon>
        <taxon>Fungi</taxon>
        <taxon>Dikarya</taxon>
        <taxon>Basidiomycota</taxon>
        <taxon>Agaricomycotina</taxon>
        <taxon>Tremellomycetes</taxon>
        <taxon>Tremellales</taxon>
        <taxon>Bulleribasidiaceae</taxon>
        <taxon>Dioszegia</taxon>
    </lineage>
</organism>
<dbReference type="PROSITE" id="PS50011">
    <property type="entry name" value="PROTEIN_KINASE_DOM"/>
    <property type="match status" value="1"/>
</dbReference>
<keyword evidence="7 10" id="KW-0067">ATP-binding</keyword>
<keyword evidence="6 13" id="KW-0418">Kinase</keyword>
<dbReference type="InterPro" id="IPR008271">
    <property type="entry name" value="Ser/Thr_kinase_AS"/>
</dbReference>
<dbReference type="EC" id="2.7.11.1" evidence="1"/>
<feature type="domain" description="AGC-kinase C-terminal" evidence="12">
    <location>
        <begin position="444"/>
        <end position="511"/>
    </location>
</feature>
<keyword evidence="14" id="KW-1185">Reference proteome</keyword>
<evidence type="ECO:0000256" key="7">
    <source>
        <dbReference type="ARBA" id="ARBA00022840"/>
    </source>
</evidence>
<evidence type="ECO:0000256" key="1">
    <source>
        <dbReference type="ARBA" id="ARBA00012513"/>
    </source>
</evidence>
<dbReference type="GO" id="GO:0007010">
    <property type="term" value="P:cytoskeleton organization"/>
    <property type="evidence" value="ECO:0007669"/>
    <property type="project" value="UniProtKB-ARBA"/>
</dbReference>
<evidence type="ECO:0000259" key="12">
    <source>
        <dbReference type="PROSITE" id="PS51285"/>
    </source>
</evidence>
<keyword evidence="3" id="KW-0597">Phosphoprotein</keyword>
<dbReference type="Proteomes" id="UP001164286">
    <property type="component" value="Unassembled WGS sequence"/>
</dbReference>
<evidence type="ECO:0000256" key="2">
    <source>
        <dbReference type="ARBA" id="ARBA00022527"/>
    </source>
</evidence>
<dbReference type="PROSITE" id="PS51285">
    <property type="entry name" value="AGC_KINASE_CTER"/>
    <property type="match status" value="1"/>
</dbReference>
<dbReference type="PROSITE" id="PS00107">
    <property type="entry name" value="PROTEIN_KINASE_ATP"/>
    <property type="match status" value="1"/>
</dbReference>
<feature type="domain" description="Protein kinase" evidence="11">
    <location>
        <begin position="84"/>
        <end position="411"/>
    </location>
</feature>
<feature type="binding site" evidence="10">
    <location>
        <position position="113"/>
    </location>
    <ligand>
        <name>ATP</name>
        <dbReference type="ChEBI" id="CHEBI:30616"/>
    </ligand>
</feature>
<dbReference type="GO" id="GO:0004674">
    <property type="term" value="F:protein serine/threonine kinase activity"/>
    <property type="evidence" value="ECO:0007669"/>
    <property type="project" value="UniProtKB-KW"/>
</dbReference>
<name>A0AA38LUC1_9TREE</name>
<dbReference type="InterPro" id="IPR000961">
    <property type="entry name" value="AGC-kinase_C"/>
</dbReference>
<keyword evidence="5 10" id="KW-0547">Nucleotide-binding</keyword>
<evidence type="ECO:0000256" key="4">
    <source>
        <dbReference type="ARBA" id="ARBA00022679"/>
    </source>
</evidence>
<dbReference type="GO" id="GO:0035556">
    <property type="term" value="P:intracellular signal transduction"/>
    <property type="evidence" value="ECO:0007669"/>
    <property type="project" value="TreeGrafter"/>
</dbReference>
<evidence type="ECO:0000256" key="3">
    <source>
        <dbReference type="ARBA" id="ARBA00022553"/>
    </source>
</evidence>
<dbReference type="Gene3D" id="1.10.510.10">
    <property type="entry name" value="Transferase(Phosphotransferase) domain 1"/>
    <property type="match status" value="1"/>
</dbReference>
<dbReference type="SMART" id="SM00220">
    <property type="entry name" value="S_TKc"/>
    <property type="match status" value="1"/>
</dbReference>
<dbReference type="RefSeq" id="XP_052943438.1">
    <property type="nucleotide sequence ID" value="XM_053085747.1"/>
</dbReference>
<comment type="caution">
    <text evidence="13">The sequence shown here is derived from an EMBL/GenBank/DDBJ whole genome shotgun (WGS) entry which is preliminary data.</text>
</comment>
<keyword evidence="4" id="KW-0808">Transferase</keyword>
<dbReference type="SUPFAM" id="SSF56112">
    <property type="entry name" value="Protein kinase-like (PK-like)"/>
    <property type="match status" value="1"/>
</dbReference>
<evidence type="ECO:0000256" key="9">
    <source>
        <dbReference type="ARBA" id="ARBA00048679"/>
    </source>
</evidence>
<proteinExistence type="predicted"/>
<keyword evidence="2" id="KW-0723">Serine/threonine-protein kinase</keyword>
<dbReference type="InterPro" id="IPR011009">
    <property type="entry name" value="Kinase-like_dom_sf"/>
</dbReference>
<dbReference type="Pfam" id="PF00069">
    <property type="entry name" value="Pkinase"/>
    <property type="match status" value="2"/>
</dbReference>
<dbReference type="AlphaFoldDB" id="A0AA38LUC1"/>
<dbReference type="EMBL" id="JAKWFO010000008">
    <property type="protein sequence ID" value="KAI9633661.1"/>
    <property type="molecule type" value="Genomic_DNA"/>
</dbReference>
<dbReference type="GeneID" id="77724948"/>
<gene>
    <name evidence="13" type="ORF">MKK02DRAFT_17177</name>
</gene>
<reference evidence="13" key="1">
    <citation type="journal article" date="2022" name="G3 (Bethesda)">
        <title>High quality genome of the basidiomycete yeast Dioszegia hungarica PDD-24b-2 isolated from cloud water.</title>
        <authorList>
            <person name="Jarrige D."/>
            <person name="Haridas S."/>
            <person name="Bleykasten-Grosshans C."/>
            <person name="Joly M."/>
            <person name="Nadalig T."/>
            <person name="Sancelme M."/>
            <person name="Vuilleumier S."/>
            <person name="Grigoriev I.V."/>
            <person name="Amato P."/>
            <person name="Bringel F."/>
        </authorList>
    </citation>
    <scope>NUCLEOTIDE SEQUENCE</scope>
    <source>
        <strain evidence="13">PDD-24b-2</strain>
    </source>
</reference>
<dbReference type="InterPro" id="IPR000719">
    <property type="entry name" value="Prot_kinase_dom"/>
</dbReference>
<sequence length="511" mass="57927">MSIALFFEQYYHALLKPATASKPAHPGNYLLNRARRLANLETEFAQPENRFMSEAEKEERRDGMVREENRILRERRRRVGAQAFEMGRVIGHGAFGVVRIARERKTGRLVAMKQLRKSDMLRKSQEGHVKAEKDLLAAASSRSAPAQGDKPSWIVQLHYAFQDKDHLFLVLEFMGGGDLLNLLVERDTFPEDMTRFYIAEMILALEETHTLGYIHRDIKPDNFLFTPEGHIRVSDFGLATDLHWAHDTNYYEHQRQALLKKHGIDLEYPAPAGTAKKRMKRQDVERIMGKEWMEEGKGVLTWRDKNRKKLAYSVCGTNSYMAPEVIRGQGYGFGCDWWSLGVIMYESLYGYPPFVSSSRHVTRQKILNWRTALKFPTTPRLSPDCIDLLTRLLCEPEDRIGASAQNAPSVLTVRGASSLTSRSGFGAGLGSDGAGEIKGHKWFAGLDWDNMHKMDPPYNPGLSTDDDTRHFDTDIPDEPLAAANGAAADATRDPLLGHRKLGKDLLEIRKE</sequence>
<dbReference type="Gene3D" id="3.30.200.20">
    <property type="entry name" value="Phosphorylase Kinase, domain 1"/>
    <property type="match status" value="1"/>
</dbReference>